<evidence type="ECO:0000313" key="2">
    <source>
        <dbReference type="EMBL" id="CEF73134.1"/>
    </source>
</evidence>
<dbReference type="KEGG" id="fgr:FGSG_11888"/>
<organism evidence="2 4">
    <name type="scientific">Gibberella zeae (strain ATCC MYA-4620 / CBS 123657 / FGSC 9075 / NRRL 31084 / PH-1)</name>
    <name type="common">Wheat head blight fungus</name>
    <name type="synonym">Fusarium graminearum</name>
    <dbReference type="NCBI Taxonomy" id="229533"/>
    <lineage>
        <taxon>Eukaryota</taxon>
        <taxon>Fungi</taxon>
        <taxon>Dikarya</taxon>
        <taxon>Ascomycota</taxon>
        <taxon>Pezizomycotina</taxon>
        <taxon>Sordariomycetes</taxon>
        <taxon>Hypocreomycetidae</taxon>
        <taxon>Hypocreales</taxon>
        <taxon>Nectriaceae</taxon>
        <taxon>Fusarium</taxon>
    </lineage>
</organism>
<dbReference type="EnsemblFungi" id="CEF73134">
    <property type="protein sequence ID" value="CEF73134"/>
    <property type="gene ID" value="FGRRES_11888"/>
</dbReference>
<dbReference type="EMBL" id="HG970332">
    <property type="protein sequence ID" value="CEF73134.1"/>
    <property type="molecule type" value="Genomic_DNA"/>
</dbReference>
<reference evidence="3" key="4">
    <citation type="submission" date="2017-01" db="UniProtKB">
        <authorList>
            <consortium name="EnsemblFungi"/>
        </authorList>
    </citation>
    <scope>IDENTIFICATION</scope>
    <source>
        <strain evidence="3">PH-1 / ATCC MYA-4620 / FGSC 9075 / NRRL 31084</strain>
    </source>
</reference>
<dbReference type="Proteomes" id="UP000070720">
    <property type="component" value="Chromosome 1"/>
</dbReference>
<accession>I1S4X0</accession>
<proteinExistence type="predicted"/>
<reference evidence="3 4" key="1">
    <citation type="journal article" date="2007" name="Science">
        <title>The Fusarium graminearum genome reveals a link between localized polymorphism and pathogen specialization.</title>
        <authorList>
            <person name="Cuomo C.A."/>
            <person name="Gueldener U."/>
            <person name="Xu J.-R."/>
            <person name="Trail F."/>
            <person name="Turgeon B.G."/>
            <person name="Di Pietro A."/>
            <person name="Walton J.D."/>
            <person name="Ma L.-J."/>
            <person name="Baker S.E."/>
            <person name="Rep M."/>
            <person name="Adam G."/>
            <person name="Antoniw J."/>
            <person name="Baldwin T."/>
            <person name="Calvo S.E."/>
            <person name="Chang Y.-L."/>
            <person name="DeCaprio D."/>
            <person name="Gale L.R."/>
            <person name="Gnerre S."/>
            <person name="Goswami R.S."/>
            <person name="Hammond-Kosack K."/>
            <person name="Harris L.J."/>
            <person name="Hilburn K."/>
            <person name="Kennell J.C."/>
            <person name="Kroken S."/>
            <person name="Magnuson J.K."/>
            <person name="Mannhaupt G."/>
            <person name="Mauceli E.W."/>
            <person name="Mewes H.-W."/>
            <person name="Mitterbauer R."/>
            <person name="Muehlbauer G."/>
            <person name="Muensterkoetter M."/>
            <person name="Nelson D."/>
            <person name="O'Donnell K."/>
            <person name="Ouellet T."/>
            <person name="Qi W."/>
            <person name="Quesneville H."/>
            <person name="Roncero M.I.G."/>
            <person name="Seong K.-Y."/>
            <person name="Tetko I.V."/>
            <person name="Urban M."/>
            <person name="Waalwijk C."/>
            <person name="Ward T.J."/>
            <person name="Yao J."/>
            <person name="Birren B.W."/>
            <person name="Kistler H.C."/>
        </authorList>
    </citation>
    <scope>NUCLEOTIDE SEQUENCE [LARGE SCALE GENOMIC DNA]</scope>
    <source>
        <strain evidence="4">ATCC MYA-4620 / CBS 123657 / FGSC 9075 / NRRL 31084 / PH-1</strain>
        <strain evidence="3">PH-1 / ATCC MYA-4620 / FGSC 9075 / NRRL 31084</strain>
    </source>
</reference>
<feature type="transmembrane region" description="Helical" evidence="1">
    <location>
        <begin position="92"/>
        <end position="116"/>
    </location>
</feature>
<dbReference type="AlphaFoldDB" id="I1S4X0"/>
<sequence>MQSTHNTATCSLYGDGLVQMILYVPGGGGTASSTPSPLISSTVWTVAKCRSDSSHPIIAVARKHYITAAKVRLCCWNLSFSHRPFLASPIPFPLSLSFLFGSPSGFAFNSFFLSYLRCSSTSSPTLSFIYFHLTHLWPVYLDCTSFVILTAFVSKMACIFFPTPRGLSAPFSR</sequence>
<evidence type="ECO:0000313" key="3">
    <source>
        <dbReference type="EnsemblFungi" id="CEF73134"/>
    </source>
</evidence>
<feature type="transmembrane region" description="Helical" evidence="1">
    <location>
        <begin position="136"/>
        <end position="161"/>
    </location>
</feature>
<keyword evidence="1" id="KW-0472">Membrane</keyword>
<keyword evidence="1" id="KW-1133">Transmembrane helix</keyword>
<dbReference type="InParanoid" id="I1S4X0"/>
<gene>
    <name evidence="2" type="ORF">FGRAMPH1_01T02665</name>
</gene>
<dbReference type="RefSeq" id="XP_011316825.1">
    <property type="nucleotide sequence ID" value="XM_011318523.1"/>
</dbReference>
<reference evidence="2 4" key="3">
    <citation type="journal article" date="2015" name="BMC Genomics">
        <title>The completed genome sequence of the pathogenic ascomycete fungus Fusarium graminearum.</title>
        <authorList>
            <person name="King R."/>
            <person name="Urban M."/>
            <person name="Hammond-Kosack M.C."/>
            <person name="Hassani-Pak K."/>
            <person name="Hammond-Kosack K.E."/>
        </authorList>
    </citation>
    <scope>NUCLEOTIDE SEQUENCE [LARGE SCALE GENOMIC DNA]</scope>
    <source>
        <strain evidence="4">ATCC MYA-4620 / CBS 123657 / FGSC 9075 / NRRL 31084 / PH-1</strain>
        <strain evidence="2">PH-1</strain>
    </source>
</reference>
<name>I1S4X0_GIBZE</name>
<evidence type="ECO:0000313" key="4">
    <source>
        <dbReference type="Proteomes" id="UP000070720"/>
    </source>
</evidence>
<evidence type="ECO:0000256" key="1">
    <source>
        <dbReference type="SAM" id="Phobius"/>
    </source>
</evidence>
<keyword evidence="4" id="KW-1185">Reference proteome</keyword>
<keyword evidence="1" id="KW-0812">Transmembrane</keyword>
<reference evidence="3 4" key="2">
    <citation type="journal article" date="2010" name="Nature">
        <title>Comparative genomics reveals mobile pathogenicity chromosomes in Fusarium.</title>
        <authorList>
            <person name="Ma L.J."/>
            <person name="van der Does H.C."/>
            <person name="Borkovich K.A."/>
            <person name="Coleman J.J."/>
            <person name="Daboussi M.J."/>
            <person name="Di Pietro A."/>
            <person name="Dufresne M."/>
            <person name="Freitag M."/>
            <person name="Grabherr M."/>
            <person name="Henrissat B."/>
            <person name="Houterman P.M."/>
            <person name="Kang S."/>
            <person name="Shim W.B."/>
            <person name="Woloshuk C."/>
            <person name="Xie X."/>
            <person name="Xu J.R."/>
            <person name="Antoniw J."/>
            <person name="Baker S.E."/>
            <person name="Bluhm B.H."/>
            <person name="Breakspear A."/>
            <person name="Brown D.W."/>
            <person name="Butchko R.A."/>
            <person name="Chapman S."/>
            <person name="Coulson R."/>
            <person name="Coutinho P.M."/>
            <person name="Danchin E.G."/>
            <person name="Diener A."/>
            <person name="Gale L.R."/>
            <person name="Gardiner D.M."/>
            <person name="Goff S."/>
            <person name="Hammond-Kosack K.E."/>
            <person name="Hilburn K."/>
            <person name="Hua-Van A."/>
            <person name="Jonkers W."/>
            <person name="Kazan K."/>
            <person name="Kodira C.D."/>
            <person name="Koehrsen M."/>
            <person name="Kumar L."/>
            <person name="Lee Y.H."/>
            <person name="Li L."/>
            <person name="Manners J.M."/>
            <person name="Miranda-Saavedra D."/>
            <person name="Mukherjee M."/>
            <person name="Park G."/>
            <person name="Park J."/>
            <person name="Park S.Y."/>
            <person name="Proctor R.H."/>
            <person name="Regev A."/>
            <person name="Ruiz-Roldan M.C."/>
            <person name="Sain D."/>
            <person name="Sakthikumar S."/>
            <person name="Sykes S."/>
            <person name="Schwartz D.C."/>
            <person name="Turgeon B.G."/>
            <person name="Wapinski I."/>
            <person name="Yoder O."/>
            <person name="Young S."/>
            <person name="Zeng Q."/>
            <person name="Zhou S."/>
            <person name="Galagan J."/>
            <person name="Cuomo C.A."/>
            <person name="Kistler H.C."/>
            <person name="Rep M."/>
        </authorList>
    </citation>
    <scope>GENOME REANNOTATION</scope>
    <source>
        <strain evidence="4">ATCC MYA-4620 / CBS 123657 / FGSC 9075 / NRRL 31084 / PH-1</strain>
        <strain evidence="3">PH-1 / ATCC MYA-4620 / FGSC 9075 / NRRL 31084</strain>
    </source>
</reference>
<protein>
    <submittedName>
        <fullName evidence="2">Chromosome 1, complete genome</fullName>
    </submittedName>
</protein>
<accession>A0A098D2F0</accession>
<dbReference type="HOGENOM" id="CLU_1547724_0_0_1"/>
<dbReference type="VEuPathDB" id="FungiDB:FGRAMPH1_01G02665"/>